<dbReference type="STRING" id="1416801.SAMN05192553_101358"/>
<dbReference type="GO" id="GO:0008168">
    <property type="term" value="F:methyltransferase activity"/>
    <property type="evidence" value="ECO:0007669"/>
    <property type="project" value="UniProtKB-KW"/>
</dbReference>
<protein>
    <submittedName>
        <fullName evidence="4">Methyltransferase domain-containing protein</fullName>
    </submittedName>
</protein>
<gene>
    <name evidence="4" type="ORF">SAMN05192553_101358</name>
</gene>
<reference evidence="5" key="1">
    <citation type="submission" date="2016-10" db="EMBL/GenBank/DDBJ databases">
        <authorList>
            <person name="Varghese N."/>
            <person name="Submissions S."/>
        </authorList>
    </citation>
    <scope>NUCLEOTIDE SEQUENCE [LARGE SCALE GENOMIC DNA]</scope>
    <source>
        <strain evidence="5">IBRC-M 10761</strain>
    </source>
</reference>
<evidence type="ECO:0000259" key="3">
    <source>
        <dbReference type="Pfam" id="PF13649"/>
    </source>
</evidence>
<dbReference type="EMBL" id="FNZH01000001">
    <property type="protein sequence ID" value="SEI80431.1"/>
    <property type="molecule type" value="Genomic_DNA"/>
</dbReference>
<evidence type="ECO:0000256" key="1">
    <source>
        <dbReference type="ARBA" id="ARBA00022603"/>
    </source>
</evidence>
<dbReference type="InterPro" id="IPR041698">
    <property type="entry name" value="Methyltransf_25"/>
</dbReference>
<dbReference type="AlphaFoldDB" id="A0A1H6TK83"/>
<sequence>MDWLYDEFQQTGKDYASQEEVDIYDPSHDDFRDIGQELDEAVNWIQPTLQSRILDIGCGTGNFSIHFSERCQRLYALDISPPMLALAQKKAAEKKRDNIEFIHAGYLTFDLPERSIHGVISSLSLHHLPDFWKAVALKRLFAVLAPGGKLYFHDVVIPDDHSEKAIQEFIDLQGERGGDFLREDTQIHFKEEYSTCDWVMQGLLRTAGFRIRQEKTRDRVLKTYYCEKPHE</sequence>
<feature type="domain" description="Methyltransferase" evidence="3">
    <location>
        <begin position="53"/>
        <end position="148"/>
    </location>
</feature>
<evidence type="ECO:0000313" key="4">
    <source>
        <dbReference type="EMBL" id="SEI80431.1"/>
    </source>
</evidence>
<dbReference type="SUPFAM" id="SSF53335">
    <property type="entry name" value="S-adenosyl-L-methionine-dependent methyltransferases"/>
    <property type="match status" value="1"/>
</dbReference>
<name>A0A1H6TK83_9BACT</name>
<dbReference type="PANTHER" id="PTHR43861:SF1">
    <property type="entry name" value="TRANS-ACONITATE 2-METHYLTRANSFERASE"/>
    <property type="match status" value="1"/>
</dbReference>
<dbReference type="Pfam" id="PF13649">
    <property type="entry name" value="Methyltransf_25"/>
    <property type="match status" value="1"/>
</dbReference>
<dbReference type="InterPro" id="IPR029063">
    <property type="entry name" value="SAM-dependent_MTases_sf"/>
</dbReference>
<dbReference type="RefSeq" id="WP_092170155.1">
    <property type="nucleotide sequence ID" value="NZ_FNZH01000001.1"/>
</dbReference>
<dbReference type="Gene3D" id="3.40.50.150">
    <property type="entry name" value="Vaccinia Virus protein VP39"/>
    <property type="match status" value="1"/>
</dbReference>
<keyword evidence="5" id="KW-1185">Reference proteome</keyword>
<dbReference type="OrthoDB" id="9789123at2"/>
<keyword evidence="1 4" id="KW-0489">Methyltransferase</keyword>
<dbReference type="PANTHER" id="PTHR43861">
    <property type="entry name" value="TRANS-ACONITATE 2-METHYLTRANSFERASE-RELATED"/>
    <property type="match status" value="1"/>
</dbReference>
<organism evidence="4 5">
    <name type="scientific">Cyclobacterium xiamenense</name>
    <dbReference type="NCBI Taxonomy" id="1297121"/>
    <lineage>
        <taxon>Bacteria</taxon>
        <taxon>Pseudomonadati</taxon>
        <taxon>Bacteroidota</taxon>
        <taxon>Cytophagia</taxon>
        <taxon>Cytophagales</taxon>
        <taxon>Cyclobacteriaceae</taxon>
        <taxon>Cyclobacterium</taxon>
    </lineage>
</organism>
<accession>A0A1H6TK83</accession>
<proteinExistence type="predicted"/>
<evidence type="ECO:0000256" key="2">
    <source>
        <dbReference type="ARBA" id="ARBA00022679"/>
    </source>
</evidence>
<evidence type="ECO:0000313" key="5">
    <source>
        <dbReference type="Proteomes" id="UP000199403"/>
    </source>
</evidence>
<keyword evidence="2 4" id="KW-0808">Transferase</keyword>
<dbReference type="GO" id="GO:0032259">
    <property type="term" value="P:methylation"/>
    <property type="evidence" value="ECO:0007669"/>
    <property type="project" value="UniProtKB-KW"/>
</dbReference>
<dbReference type="CDD" id="cd02440">
    <property type="entry name" value="AdoMet_MTases"/>
    <property type="match status" value="1"/>
</dbReference>
<dbReference type="Proteomes" id="UP000199403">
    <property type="component" value="Unassembled WGS sequence"/>
</dbReference>